<evidence type="ECO:0000259" key="6">
    <source>
        <dbReference type="PROSITE" id="PS00631"/>
    </source>
</evidence>
<dbReference type="PANTHER" id="PTHR11963:SF23">
    <property type="entry name" value="CYTOSOL AMINOPEPTIDASE"/>
    <property type="match status" value="1"/>
</dbReference>
<sequence length="480" mass="52761">MLPHLTYIDTLAQQTDTAILLTKTDVIDKFCKNSQEAAYVQKLLKEEGASATVNQYERLLYFIKPKNEPAGYRRKEQLRKAGAELFRNVQHSKAETLQITSNCNNPDDILSFCEGLVLSSYEFLKYKSDKKGNQLKEVCLHANGLTEQAVEELANLIEGTFIARDLVNEPVIFLTAEQLSKEITVLGEHAGFDVEVFNKSKIKSLKMGGLLAVNFGSPNPPTFNVLEYKPENAVNKNPYILVGKGVVYDTGGLSLKPTPNSMDYMKSDMAGAAAVVGAMYSLAKNNIPAYVIGLIPATENRLDGNAITPGDVITMHSGKTVEIMNTDAEGRLILADALSYAIRYKPDIVIDLATLTGSAARAIGKEGIVYMGNAPDEIKTEFENSGKQVYERLVEFPLWEEYNTQIESSIADLKNLGGPDAGAITAGKFLEHFVNYHWLHLDIAGGAFLTAPDSYRGKNATGLGVRLLYHYISNKVKSKQ</sequence>
<keyword evidence="8" id="KW-1185">Reference proteome</keyword>
<keyword evidence="2 7" id="KW-0031">Aminopeptidase</keyword>
<name>A0A6C0GJZ7_9BACT</name>
<evidence type="ECO:0000256" key="3">
    <source>
        <dbReference type="ARBA" id="ARBA00022670"/>
    </source>
</evidence>
<keyword evidence="3" id="KW-0645">Protease</keyword>
<evidence type="ECO:0000256" key="5">
    <source>
        <dbReference type="ARBA" id="ARBA00023211"/>
    </source>
</evidence>
<protein>
    <submittedName>
        <fullName evidence="7">Leucyl aminopeptidase</fullName>
    </submittedName>
</protein>
<dbReference type="GO" id="GO:0070006">
    <property type="term" value="F:metalloaminopeptidase activity"/>
    <property type="evidence" value="ECO:0007669"/>
    <property type="project" value="InterPro"/>
</dbReference>
<dbReference type="Pfam" id="PF00883">
    <property type="entry name" value="Peptidase_M17"/>
    <property type="match status" value="1"/>
</dbReference>
<dbReference type="SUPFAM" id="SSF52949">
    <property type="entry name" value="Macro domain-like"/>
    <property type="match status" value="1"/>
</dbReference>
<evidence type="ECO:0000313" key="7">
    <source>
        <dbReference type="EMBL" id="QHT68003.1"/>
    </source>
</evidence>
<dbReference type="PRINTS" id="PR00481">
    <property type="entry name" value="LAMNOPPTDASE"/>
</dbReference>
<dbReference type="Pfam" id="PF02789">
    <property type="entry name" value="Peptidase_M17_N"/>
    <property type="match status" value="1"/>
</dbReference>
<dbReference type="KEGG" id="rhoz:GXP67_15805"/>
<dbReference type="GO" id="GO:0030145">
    <property type="term" value="F:manganese ion binding"/>
    <property type="evidence" value="ECO:0007669"/>
    <property type="project" value="InterPro"/>
</dbReference>
<keyword evidence="5" id="KW-0464">Manganese</keyword>
<dbReference type="SUPFAM" id="SSF53187">
    <property type="entry name" value="Zn-dependent exopeptidases"/>
    <property type="match status" value="1"/>
</dbReference>
<evidence type="ECO:0000313" key="8">
    <source>
        <dbReference type="Proteomes" id="UP000480178"/>
    </source>
</evidence>
<dbReference type="InterPro" id="IPR008283">
    <property type="entry name" value="Peptidase_M17_N"/>
</dbReference>
<dbReference type="InterPro" id="IPR000819">
    <property type="entry name" value="Peptidase_M17_C"/>
</dbReference>
<gene>
    <name evidence="7" type="ORF">GXP67_15805</name>
</gene>
<organism evidence="7 8">
    <name type="scientific">Rhodocytophaga rosea</name>
    <dbReference type="NCBI Taxonomy" id="2704465"/>
    <lineage>
        <taxon>Bacteria</taxon>
        <taxon>Pseudomonadati</taxon>
        <taxon>Bacteroidota</taxon>
        <taxon>Cytophagia</taxon>
        <taxon>Cytophagales</taxon>
        <taxon>Rhodocytophagaceae</taxon>
        <taxon>Rhodocytophaga</taxon>
    </lineage>
</organism>
<dbReference type="Gene3D" id="3.40.630.10">
    <property type="entry name" value="Zn peptidases"/>
    <property type="match status" value="1"/>
</dbReference>
<accession>A0A6C0GJZ7</accession>
<evidence type="ECO:0000256" key="4">
    <source>
        <dbReference type="ARBA" id="ARBA00022801"/>
    </source>
</evidence>
<reference evidence="7 8" key="1">
    <citation type="submission" date="2020-01" db="EMBL/GenBank/DDBJ databases">
        <authorList>
            <person name="Kim M.K."/>
        </authorList>
    </citation>
    <scope>NUCLEOTIDE SEQUENCE [LARGE SCALE GENOMIC DNA]</scope>
    <source>
        <strain evidence="7 8">172606-1</strain>
    </source>
</reference>
<dbReference type="InterPro" id="IPR043472">
    <property type="entry name" value="Macro_dom-like"/>
</dbReference>
<dbReference type="RefSeq" id="WP_162444024.1">
    <property type="nucleotide sequence ID" value="NZ_CP048222.1"/>
</dbReference>
<dbReference type="GO" id="GO:0006508">
    <property type="term" value="P:proteolysis"/>
    <property type="evidence" value="ECO:0007669"/>
    <property type="project" value="UniProtKB-KW"/>
</dbReference>
<evidence type="ECO:0000256" key="2">
    <source>
        <dbReference type="ARBA" id="ARBA00022438"/>
    </source>
</evidence>
<comment type="similarity">
    <text evidence="1">Belongs to the peptidase M17 family.</text>
</comment>
<dbReference type="EMBL" id="CP048222">
    <property type="protein sequence ID" value="QHT68003.1"/>
    <property type="molecule type" value="Genomic_DNA"/>
</dbReference>
<dbReference type="PANTHER" id="PTHR11963">
    <property type="entry name" value="LEUCINE AMINOPEPTIDASE-RELATED"/>
    <property type="match status" value="1"/>
</dbReference>
<feature type="domain" description="Cytosol aminopeptidase" evidence="6">
    <location>
        <begin position="325"/>
        <end position="332"/>
    </location>
</feature>
<dbReference type="CDD" id="cd00433">
    <property type="entry name" value="Peptidase_M17"/>
    <property type="match status" value="1"/>
</dbReference>
<keyword evidence="4" id="KW-0378">Hydrolase</keyword>
<dbReference type="PROSITE" id="PS00631">
    <property type="entry name" value="CYTOSOL_AP"/>
    <property type="match status" value="1"/>
</dbReference>
<proteinExistence type="inferred from homology"/>
<dbReference type="InterPro" id="IPR011356">
    <property type="entry name" value="Leucine_aapep/pepB"/>
</dbReference>
<dbReference type="Proteomes" id="UP000480178">
    <property type="component" value="Chromosome"/>
</dbReference>
<dbReference type="Gene3D" id="3.40.220.10">
    <property type="entry name" value="Leucine Aminopeptidase, subunit E, domain 1"/>
    <property type="match status" value="1"/>
</dbReference>
<dbReference type="GO" id="GO:0005737">
    <property type="term" value="C:cytoplasm"/>
    <property type="evidence" value="ECO:0007669"/>
    <property type="project" value="InterPro"/>
</dbReference>
<dbReference type="AlphaFoldDB" id="A0A6C0GJZ7"/>
<evidence type="ECO:0000256" key="1">
    <source>
        <dbReference type="ARBA" id="ARBA00009528"/>
    </source>
</evidence>